<name>A0ABV7QQM9_9PSEU</name>
<dbReference type="Pfam" id="PF13471">
    <property type="entry name" value="Transglut_core3"/>
    <property type="match status" value="1"/>
</dbReference>
<dbReference type="InterPro" id="IPR032708">
    <property type="entry name" value="McjB_C"/>
</dbReference>
<organism evidence="2 3">
    <name type="scientific">Amycolatopsis halotolerans</name>
    <dbReference type="NCBI Taxonomy" id="330083"/>
    <lineage>
        <taxon>Bacteria</taxon>
        <taxon>Bacillati</taxon>
        <taxon>Actinomycetota</taxon>
        <taxon>Actinomycetes</taxon>
        <taxon>Pseudonocardiales</taxon>
        <taxon>Pseudonocardiaceae</taxon>
        <taxon>Amycolatopsis</taxon>
    </lineage>
</organism>
<protein>
    <submittedName>
        <fullName evidence="2">Lasso peptide biosynthesis B2 protein</fullName>
    </submittedName>
</protein>
<evidence type="ECO:0000313" key="3">
    <source>
        <dbReference type="Proteomes" id="UP001595764"/>
    </source>
</evidence>
<dbReference type="RefSeq" id="WP_377872189.1">
    <property type="nucleotide sequence ID" value="NZ_JBHMAY010000037.1"/>
</dbReference>
<dbReference type="Proteomes" id="UP001595764">
    <property type="component" value="Unassembled WGS sequence"/>
</dbReference>
<proteinExistence type="predicted"/>
<dbReference type="EMBL" id="JBHRWI010000039">
    <property type="protein sequence ID" value="MFC3514269.1"/>
    <property type="molecule type" value="Genomic_DNA"/>
</dbReference>
<accession>A0ABV7QQM9</accession>
<dbReference type="NCBIfam" id="NF033537">
    <property type="entry name" value="lasso_biosyn_B2"/>
    <property type="match status" value="1"/>
</dbReference>
<evidence type="ECO:0000259" key="1">
    <source>
        <dbReference type="Pfam" id="PF13471"/>
    </source>
</evidence>
<keyword evidence="3" id="KW-1185">Reference proteome</keyword>
<comment type="caution">
    <text evidence="2">The sequence shown here is derived from an EMBL/GenBank/DDBJ whole genome shotgun (WGS) entry which is preliminary data.</text>
</comment>
<reference evidence="3" key="1">
    <citation type="journal article" date="2019" name="Int. J. Syst. Evol. Microbiol.">
        <title>The Global Catalogue of Microorganisms (GCM) 10K type strain sequencing project: providing services to taxonomists for standard genome sequencing and annotation.</title>
        <authorList>
            <consortium name="The Broad Institute Genomics Platform"/>
            <consortium name="The Broad Institute Genome Sequencing Center for Infectious Disease"/>
            <person name="Wu L."/>
            <person name="Ma J."/>
        </authorList>
    </citation>
    <scope>NUCLEOTIDE SEQUENCE [LARGE SCALE GENOMIC DNA]</scope>
    <source>
        <strain evidence="3">CGMCC 4.7682</strain>
    </source>
</reference>
<evidence type="ECO:0000313" key="2">
    <source>
        <dbReference type="EMBL" id="MFC3514269.1"/>
    </source>
</evidence>
<feature type="domain" description="Microcin J25-processing protein McjB C-terminal" evidence="1">
    <location>
        <begin position="29"/>
        <end position="131"/>
    </location>
</feature>
<gene>
    <name evidence="2" type="ORF">ACFORO_29160</name>
</gene>
<sequence>MQRCTMKAAATALARLDGPGLVRRIPVVAVVYAARILAACPPFRIRRVLEVLSRGARPSRREEAETAHRAVMRASLMCAGDGCLPRSIAVAMWCRLHGHWPTWHTGVQVHPFRAHAWVEADGAAVGEPGDMSRWQRQMTVSARKNGS</sequence>
<dbReference type="InterPro" id="IPR053521">
    <property type="entry name" value="McjB-like"/>
</dbReference>